<sequence length="409" mass="44538">MNPVPGLLRQGADAASGRTKNPRLVDDVADQLVGLEEFDAQALGSLALTNMISTMYENGWQPFDLLHVVRRQNTTSVSSLAAAVILHESDLTSADDRAPENWVGQLSEICALYPAAAATVDTTPNFLAALPRPGGRWDYIAASNQWVAVLTLLGQWQSLPRWPQIGPLPSQWPKKRIPRTDRQVPGARSPNDKVLVRIRGLLAKADATDFDLEAETLTAKAQELMTRYSIDSLLLTEGNVDVVSRRLHVDNPHAPPKAQLLHGVSTANRVKSIWDSGFAVATLVGSPVDVEQTEVLFTSLLIQATRALAHSPKAKNRKGSASAAFGKAFLYAYAIRIGERLAEVDATALEEATTRSEQLLPMLAAQTVAVEEEFDRLFPRVRMMRGPRLDAEGWESGHAAADEADLKST</sequence>
<keyword evidence="4" id="KW-1185">Reference proteome</keyword>
<dbReference type="EMBL" id="CP147846">
    <property type="protein sequence ID" value="WXG71062.1"/>
    <property type="molecule type" value="Genomic_DNA"/>
</dbReference>
<evidence type="ECO:0000256" key="1">
    <source>
        <dbReference type="SAM" id="MobiDB-lite"/>
    </source>
</evidence>
<reference evidence="3 4" key="1">
    <citation type="submission" date="2024-03" db="EMBL/GenBank/DDBJ databases">
        <title>Natural products discovery in diverse microorganisms through a two-stage MS feature dereplication strategy.</title>
        <authorList>
            <person name="Zhang R."/>
        </authorList>
    </citation>
    <scope>NUCLEOTIDE SEQUENCE [LARGE SCALE GENOMIC DNA]</scope>
    <source>
        <strain evidence="3 4">18930</strain>
    </source>
</reference>
<evidence type="ECO:0000313" key="3">
    <source>
        <dbReference type="EMBL" id="WXG71062.1"/>
    </source>
</evidence>
<proteinExistence type="predicted"/>
<dbReference type="Proteomes" id="UP001432000">
    <property type="component" value="Chromosome"/>
</dbReference>
<accession>A0ABZ2PSS1</accession>
<evidence type="ECO:0000259" key="2">
    <source>
        <dbReference type="Pfam" id="PF10979"/>
    </source>
</evidence>
<dbReference type="Pfam" id="PF10979">
    <property type="entry name" value="DUF2786"/>
    <property type="match status" value="1"/>
</dbReference>
<feature type="domain" description="DUF2786" evidence="2">
    <location>
        <begin position="193"/>
        <end position="231"/>
    </location>
</feature>
<evidence type="ECO:0000313" key="4">
    <source>
        <dbReference type="Proteomes" id="UP001432000"/>
    </source>
</evidence>
<organism evidence="3 4">
    <name type="scientific">Rhodococcus sovatensis</name>
    <dbReference type="NCBI Taxonomy" id="1805840"/>
    <lineage>
        <taxon>Bacteria</taxon>
        <taxon>Bacillati</taxon>
        <taxon>Actinomycetota</taxon>
        <taxon>Actinomycetes</taxon>
        <taxon>Mycobacteriales</taxon>
        <taxon>Nocardiaceae</taxon>
        <taxon>Rhodococcus</taxon>
    </lineage>
</organism>
<dbReference type="InterPro" id="IPR024498">
    <property type="entry name" value="DUF2786"/>
</dbReference>
<feature type="region of interest" description="Disordered" evidence="1">
    <location>
        <begin position="1"/>
        <end position="20"/>
    </location>
</feature>
<gene>
    <name evidence="3" type="ORF">WDS16_11555</name>
</gene>
<dbReference type="RefSeq" id="WP_338892791.1">
    <property type="nucleotide sequence ID" value="NZ_CP147846.1"/>
</dbReference>
<protein>
    <submittedName>
        <fullName evidence="3">DUF2786 domain-containing protein</fullName>
    </submittedName>
</protein>
<name>A0ABZ2PSS1_9NOCA</name>